<dbReference type="Proteomes" id="UP001428341">
    <property type="component" value="Unassembled WGS sequence"/>
</dbReference>
<organism evidence="1 2">
    <name type="scientific">Citrus x changshan-huyou</name>
    <dbReference type="NCBI Taxonomy" id="2935761"/>
    <lineage>
        <taxon>Eukaryota</taxon>
        <taxon>Viridiplantae</taxon>
        <taxon>Streptophyta</taxon>
        <taxon>Embryophyta</taxon>
        <taxon>Tracheophyta</taxon>
        <taxon>Spermatophyta</taxon>
        <taxon>Magnoliopsida</taxon>
        <taxon>eudicotyledons</taxon>
        <taxon>Gunneridae</taxon>
        <taxon>Pentapetalae</taxon>
        <taxon>rosids</taxon>
        <taxon>malvids</taxon>
        <taxon>Sapindales</taxon>
        <taxon>Rutaceae</taxon>
        <taxon>Aurantioideae</taxon>
        <taxon>Citrus</taxon>
    </lineage>
</organism>
<protein>
    <submittedName>
        <fullName evidence="1">Uncharacterized protein</fullName>
    </submittedName>
</protein>
<gene>
    <name evidence="1" type="ORF">WN944_025507</name>
</gene>
<dbReference type="AlphaFoldDB" id="A0AAP0LQ05"/>
<reference evidence="1 2" key="1">
    <citation type="submission" date="2024-05" db="EMBL/GenBank/DDBJ databases">
        <title>Haplotype-resolved chromosome-level genome assembly of Huyou (Citrus changshanensis).</title>
        <authorList>
            <person name="Miao C."/>
            <person name="Chen W."/>
            <person name="Wu Y."/>
            <person name="Wang L."/>
            <person name="Zhao S."/>
            <person name="Grierson D."/>
            <person name="Xu C."/>
            <person name="Chen K."/>
        </authorList>
    </citation>
    <scope>NUCLEOTIDE SEQUENCE [LARGE SCALE GENOMIC DNA]</scope>
    <source>
        <strain evidence="1">01-14</strain>
        <tissue evidence="1">Leaf</tissue>
    </source>
</reference>
<proteinExistence type="predicted"/>
<evidence type="ECO:0000313" key="2">
    <source>
        <dbReference type="Proteomes" id="UP001428341"/>
    </source>
</evidence>
<comment type="caution">
    <text evidence="1">The sequence shown here is derived from an EMBL/GenBank/DDBJ whole genome shotgun (WGS) entry which is preliminary data.</text>
</comment>
<sequence>MAADERARDSPAYYAHSFAKWVKIRNPLLKRQITIIAAAVLCQHLQNSSKIELVTFTAHVLSSQVRINGCLL</sequence>
<dbReference type="EMBL" id="JBCGBO010000024">
    <property type="protein sequence ID" value="KAK9182363.1"/>
    <property type="molecule type" value="Genomic_DNA"/>
</dbReference>
<keyword evidence="2" id="KW-1185">Reference proteome</keyword>
<evidence type="ECO:0000313" key="1">
    <source>
        <dbReference type="EMBL" id="KAK9182363.1"/>
    </source>
</evidence>
<accession>A0AAP0LQ05</accession>
<name>A0AAP0LQ05_9ROSI</name>